<sequence length="197" mass="22105">MSGVDLNAPSSSWTTCPNGRPCPGYKDRREESFCCKSKVQPGDFYCCDYATKANSEYKGLLNEHLAELVGGLLGAAVLLLIVVLAICFYCKCCALYKKRKHHRSSESIAPFGYGTNRIGDYVWSAACRQQQQQEQQQQRFLRYPSSQEEESLQRTQTERKQCRTPPPPYSAVCQSFLSSTCYGIRPPASDHPPPTDV</sequence>
<evidence type="ECO:0000256" key="1">
    <source>
        <dbReference type="SAM" id="MobiDB-lite"/>
    </source>
</evidence>
<keyword evidence="2" id="KW-0472">Membrane</keyword>
<keyword evidence="2" id="KW-0812">Transmembrane</keyword>
<organism evidence="4">
    <name type="scientific">Trichuris suis</name>
    <name type="common">pig whipworm</name>
    <dbReference type="NCBI Taxonomy" id="68888"/>
    <lineage>
        <taxon>Eukaryota</taxon>
        <taxon>Metazoa</taxon>
        <taxon>Ecdysozoa</taxon>
        <taxon>Nematoda</taxon>
        <taxon>Enoplea</taxon>
        <taxon>Dorylaimia</taxon>
        <taxon>Trichinellida</taxon>
        <taxon>Trichuridae</taxon>
        <taxon>Trichuris</taxon>
    </lineage>
</organism>
<evidence type="ECO:0000256" key="2">
    <source>
        <dbReference type="SAM" id="Phobius"/>
    </source>
</evidence>
<dbReference type="AlphaFoldDB" id="A0A085NEA4"/>
<keyword evidence="5" id="KW-1185">Reference proteome</keyword>
<gene>
    <name evidence="3" type="ORF">M513_07533</name>
    <name evidence="4" type="ORF">M514_07533</name>
</gene>
<dbReference type="EMBL" id="KL363237">
    <property type="protein sequence ID" value="KFD51654.1"/>
    <property type="molecule type" value="Genomic_DNA"/>
</dbReference>
<protein>
    <submittedName>
        <fullName evidence="4">Uncharacterized protein</fullName>
    </submittedName>
</protein>
<evidence type="ECO:0000313" key="5">
    <source>
        <dbReference type="Proteomes" id="UP000030764"/>
    </source>
</evidence>
<name>A0A085NEA4_9BILA</name>
<dbReference type="Proteomes" id="UP000030764">
    <property type="component" value="Unassembled WGS sequence"/>
</dbReference>
<evidence type="ECO:0000313" key="4">
    <source>
        <dbReference type="EMBL" id="KFD67800.1"/>
    </source>
</evidence>
<dbReference type="EMBL" id="KL367511">
    <property type="protein sequence ID" value="KFD67800.1"/>
    <property type="molecule type" value="Genomic_DNA"/>
</dbReference>
<evidence type="ECO:0000313" key="3">
    <source>
        <dbReference type="EMBL" id="KFD51654.1"/>
    </source>
</evidence>
<dbReference type="Proteomes" id="UP000030758">
    <property type="component" value="Unassembled WGS sequence"/>
</dbReference>
<accession>A0A085NEA4</accession>
<feature type="region of interest" description="Disordered" evidence="1">
    <location>
        <begin position="142"/>
        <end position="167"/>
    </location>
</feature>
<reference evidence="4 5" key="1">
    <citation type="journal article" date="2014" name="Nat. Genet.">
        <title>Genome and transcriptome of the porcine whipworm Trichuris suis.</title>
        <authorList>
            <person name="Jex A.R."/>
            <person name="Nejsum P."/>
            <person name="Schwarz E.M."/>
            <person name="Hu L."/>
            <person name="Young N.D."/>
            <person name="Hall R.S."/>
            <person name="Korhonen P.K."/>
            <person name="Liao S."/>
            <person name="Thamsborg S."/>
            <person name="Xia J."/>
            <person name="Xu P."/>
            <person name="Wang S."/>
            <person name="Scheerlinck J.P."/>
            <person name="Hofmann A."/>
            <person name="Sternberg P.W."/>
            <person name="Wang J."/>
            <person name="Gasser R.B."/>
        </authorList>
    </citation>
    <scope>NUCLEOTIDE SEQUENCE [LARGE SCALE GENOMIC DNA]</scope>
    <source>
        <strain evidence="4">DCEP-RM93F</strain>
        <strain evidence="3">DCEP-RM93M</strain>
    </source>
</reference>
<proteinExistence type="predicted"/>
<feature type="transmembrane region" description="Helical" evidence="2">
    <location>
        <begin position="68"/>
        <end position="90"/>
    </location>
</feature>
<keyword evidence="2" id="KW-1133">Transmembrane helix</keyword>